<organism evidence="1 2">
    <name type="scientific">Kroppenstedtia pulmonis</name>
    <dbReference type="NCBI Taxonomy" id="1380685"/>
    <lineage>
        <taxon>Bacteria</taxon>
        <taxon>Bacillati</taxon>
        <taxon>Bacillota</taxon>
        <taxon>Bacilli</taxon>
        <taxon>Bacillales</taxon>
        <taxon>Thermoactinomycetaceae</taxon>
        <taxon>Kroppenstedtia</taxon>
    </lineage>
</organism>
<protein>
    <submittedName>
        <fullName evidence="1">Uncharacterized protein</fullName>
    </submittedName>
</protein>
<dbReference type="AlphaFoldDB" id="A0A7D3XQJ7"/>
<keyword evidence="2" id="KW-1185">Reference proteome</keyword>
<evidence type="ECO:0000313" key="1">
    <source>
        <dbReference type="EMBL" id="QKG83488.1"/>
    </source>
</evidence>
<reference evidence="1 2" key="1">
    <citation type="submission" date="2020-01" db="EMBL/GenBank/DDBJ databases">
        <authorList>
            <person name="Gulvik C.A."/>
            <person name="Batra D.G."/>
        </authorList>
    </citation>
    <scope>NUCLEOTIDE SEQUENCE [LARGE SCALE GENOMIC DNA]</scope>
    <source>
        <strain evidence="1 2">W9323</strain>
    </source>
</reference>
<dbReference type="KEGG" id="kpul:GXN76_02715"/>
<dbReference type="RefSeq" id="WP_173220272.1">
    <property type="nucleotide sequence ID" value="NZ_CP048104.1"/>
</dbReference>
<gene>
    <name evidence="1" type="ORF">GXN76_02715</name>
</gene>
<dbReference type="Proteomes" id="UP000503088">
    <property type="component" value="Chromosome"/>
</dbReference>
<accession>A0A7D3XQJ7</accession>
<evidence type="ECO:0000313" key="2">
    <source>
        <dbReference type="Proteomes" id="UP000503088"/>
    </source>
</evidence>
<dbReference type="EMBL" id="CP048104">
    <property type="protein sequence ID" value="QKG83488.1"/>
    <property type="molecule type" value="Genomic_DNA"/>
</dbReference>
<sequence length="90" mass="10397">MHISVESKGVEESFHPFYIFRFVIFLDGNPFIESLARYTDTKEGGVVQFMDADVRRISKIAQGTDPLAKLEQLILEEARFLIDHRDSNLH</sequence>
<proteinExistence type="predicted"/>
<name>A0A7D3XQJ7_9BACL</name>